<dbReference type="AlphaFoldDB" id="U5QNI2"/>
<dbReference type="PANTHER" id="PTHR36776">
    <property type="entry name" value="EXPRESSED PROTEIN"/>
    <property type="match status" value="1"/>
</dbReference>
<dbReference type="STRING" id="1183438.GKIL_2989"/>
<organism evidence="1 2">
    <name type="scientific">Gloeobacter kilaueensis (strain ATCC BAA-2537 / CCAP 1431/1 / ULC 316 / JS1)</name>
    <dbReference type="NCBI Taxonomy" id="1183438"/>
    <lineage>
        <taxon>Bacteria</taxon>
        <taxon>Bacillati</taxon>
        <taxon>Cyanobacteriota</taxon>
        <taxon>Cyanophyceae</taxon>
        <taxon>Gloeobacterales</taxon>
        <taxon>Gloeobacteraceae</taxon>
        <taxon>Gloeobacter</taxon>
    </lineage>
</organism>
<dbReference type="KEGG" id="glj:GKIL_2989"/>
<sequence length="101" mass="11407">MVQDIWLPPVTDIEAEGQWLRGQLLAWLDREFLAEAIHPAIAERAAQVYIRQRLEGEDLVSAIHIALLAELRHFDFAMSACSEFVVANAIAEILLAKLDIR</sequence>
<dbReference type="OrthoDB" id="489677at2"/>
<dbReference type="PANTHER" id="PTHR36776:SF1">
    <property type="entry name" value="EXPRESSED PROTEIN"/>
    <property type="match status" value="1"/>
</dbReference>
<keyword evidence="2" id="KW-1185">Reference proteome</keyword>
<proteinExistence type="predicted"/>
<dbReference type="HOGENOM" id="CLU_173842_0_0_3"/>
<dbReference type="RefSeq" id="WP_023174478.1">
    <property type="nucleotide sequence ID" value="NC_022600.1"/>
</dbReference>
<reference evidence="1 2" key="1">
    <citation type="journal article" date="2013" name="PLoS ONE">
        <title>Cultivation and Complete Genome Sequencing of Gloeobacter kilaueensis sp. nov., from a Lava Cave in Kilauea Caldera, Hawai'i.</title>
        <authorList>
            <person name="Saw J.H."/>
            <person name="Schatz M."/>
            <person name="Brown M.V."/>
            <person name="Kunkel D.D."/>
            <person name="Foster J.S."/>
            <person name="Shick H."/>
            <person name="Christensen S."/>
            <person name="Hou S."/>
            <person name="Wan X."/>
            <person name="Donachie S.P."/>
        </authorList>
    </citation>
    <scope>NUCLEOTIDE SEQUENCE [LARGE SCALE GENOMIC DNA]</scope>
    <source>
        <strain evidence="2">JS</strain>
    </source>
</reference>
<evidence type="ECO:0000313" key="1">
    <source>
        <dbReference type="EMBL" id="AGY59235.1"/>
    </source>
</evidence>
<dbReference type="EMBL" id="CP003587">
    <property type="protein sequence ID" value="AGY59235.1"/>
    <property type="molecule type" value="Genomic_DNA"/>
</dbReference>
<protein>
    <submittedName>
        <fullName evidence="1">Uncharacterized protein</fullName>
    </submittedName>
</protein>
<dbReference type="Proteomes" id="UP000017396">
    <property type="component" value="Chromosome"/>
</dbReference>
<name>U5QNI2_GLOK1</name>
<evidence type="ECO:0000313" key="2">
    <source>
        <dbReference type="Proteomes" id="UP000017396"/>
    </source>
</evidence>
<accession>U5QNI2</accession>
<gene>
    <name evidence="1" type="ORF">GKIL_2989</name>
</gene>
<dbReference type="eggNOG" id="ENOG5031BJF">
    <property type="taxonomic scope" value="Bacteria"/>
</dbReference>